<dbReference type="Gene3D" id="1.20.1080.10">
    <property type="entry name" value="Glycerol uptake facilitator protein"/>
    <property type="match status" value="1"/>
</dbReference>
<evidence type="ECO:0000256" key="4">
    <source>
        <dbReference type="ARBA" id="ARBA00022692"/>
    </source>
</evidence>
<feature type="transmembrane region" description="Helical" evidence="10">
    <location>
        <begin position="58"/>
        <end position="79"/>
    </location>
</feature>
<dbReference type="InterPro" id="IPR000425">
    <property type="entry name" value="MIP"/>
</dbReference>
<proteinExistence type="inferred from homology"/>
<feature type="transmembrane region" description="Helical" evidence="10">
    <location>
        <begin position="100"/>
        <end position="121"/>
    </location>
</feature>
<dbReference type="FunFam" id="1.20.1080.10:FF:000002">
    <property type="entry name" value="Probable aquaporin TIP1-1"/>
    <property type="match status" value="1"/>
</dbReference>
<evidence type="ECO:0000256" key="1">
    <source>
        <dbReference type="ARBA" id="ARBA00004128"/>
    </source>
</evidence>
<dbReference type="Proteomes" id="UP000188354">
    <property type="component" value="Chromosome LG10"/>
</dbReference>
<dbReference type="GO" id="GO:0015250">
    <property type="term" value="F:water channel activity"/>
    <property type="evidence" value="ECO:0007669"/>
    <property type="project" value="TreeGrafter"/>
</dbReference>
<dbReference type="Gramene" id="OIW03557">
    <property type="protein sequence ID" value="OIW03557"/>
    <property type="gene ID" value="TanjilG_30977"/>
</dbReference>
<dbReference type="GO" id="GO:0005774">
    <property type="term" value="C:vacuolar membrane"/>
    <property type="evidence" value="ECO:0007669"/>
    <property type="project" value="UniProtKB-SubCell"/>
</dbReference>
<evidence type="ECO:0000256" key="8">
    <source>
        <dbReference type="ARBA" id="ARBA00038477"/>
    </source>
</evidence>
<evidence type="ECO:0000256" key="6">
    <source>
        <dbReference type="ARBA" id="ARBA00022989"/>
    </source>
</evidence>
<keyword evidence="12" id="KW-1185">Reference proteome</keyword>
<feature type="transmembrane region" description="Helical" evidence="10">
    <location>
        <begin position="20"/>
        <end position="38"/>
    </location>
</feature>
<dbReference type="PROSITE" id="PS00221">
    <property type="entry name" value="MIP"/>
    <property type="match status" value="1"/>
</dbReference>
<dbReference type="InterPro" id="IPR023271">
    <property type="entry name" value="Aquaporin-like"/>
</dbReference>
<dbReference type="AlphaFoldDB" id="A0A1J7HP88"/>
<evidence type="ECO:0000256" key="5">
    <source>
        <dbReference type="ARBA" id="ARBA00022737"/>
    </source>
</evidence>
<keyword evidence="2 9" id="KW-0813">Transport</keyword>
<feature type="transmembrane region" description="Helical" evidence="10">
    <location>
        <begin position="172"/>
        <end position="193"/>
    </location>
</feature>
<comment type="similarity">
    <text evidence="8">Belongs to the MIP/aquaporin (TC 1.A.8) family. TIP (TC 1.A.8.10) subfamily.</text>
</comment>
<keyword evidence="3" id="KW-0926">Vacuole</keyword>
<accession>A0A1J7HP88</accession>
<gene>
    <name evidence="11" type="ORF">TanjilG_30977</name>
</gene>
<reference evidence="11 12" key="1">
    <citation type="journal article" date="2017" name="Plant Biotechnol. J.">
        <title>A comprehensive draft genome sequence for lupin (Lupinus angustifolius), an emerging health food: insights into plant-microbe interactions and legume evolution.</title>
        <authorList>
            <person name="Hane J.K."/>
            <person name="Ming Y."/>
            <person name="Kamphuis L.G."/>
            <person name="Nelson M.N."/>
            <person name="Garg G."/>
            <person name="Atkins C.A."/>
            <person name="Bayer P.E."/>
            <person name="Bravo A."/>
            <person name="Bringans S."/>
            <person name="Cannon S."/>
            <person name="Edwards D."/>
            <person name="Foley R."/>
            <person name="Gao L.L."/>
            <person name="Harrison M.J."/>
            <person name="Huang W."/>
            <person name="Hurgobin B."/>
            <person name="Li S."/>
            <person name="Liu C.W."/>
            <person name="McGrath A."/>
            <person name="Morahan G."/>
            <person name="Murray J."/>
            <person name="Weller J."/>
            <person name="Jian J."/>
            <person name="Singh K.B."/>
        </authorList>
    </citation>
    <scope>NUCLEOTIDE SEQUENCE [LARGE SCALE GENOMIC DNA]</scope>
    <source>
        <strain evidence="12">cv. Tanjil</strain>
        <tissue evidence="11">Whole plant</tissue>
    </source>
</reference>
<keyword evidence="6 10" id="KW-1133">Transmembrane helix</keyword>
<evidence type="ECO:0000256" key="3">
    <source>
        <dbReference type="ARBA" id="ARBA00022554"/>
    </source>
</evidence>
<dbReference type="PANTHER" id="PTHR45665">
    <property type="entry name" value="AQUAPORIN-8"/>
    <property type="match status" value="1"/>
</dbReference>
<dbReference type="NCBIfam" id="TIGR00861">
    <property type="entry name" value="MIP"/>
    <property type="match status" value="1"/>
</dbReference>
<dbReference type="InterPro" id="IPR034294">
    <property type="entry name" value="Aquaporin_transptr"/>
</dbReference>
<sequence length="255" mass="26992">MATRRYGFGRVDEATHPDSMRATLAEFVSTFIFVFAGEGSGLALDKIYLDSALSAGKLLAIALAHAFALFAAVSASMHVSGGHVNPAVTFGALIGGRISVLRAIYYWIAQLLGAIVAALVLRLVTNNMRPNSFHVSPGVGAGHGLLLEIIMTFGLMYTVYATAIDPKRGTSGALAPLAIGLIVGANILVGGPFDGACMNPALAFGPSLVGWRWHYHWIYWVGPFIGAALAAIIYEYGVIPTEPPHTHQPLAPDDY</sequence>
<dbReference type="PANTHER" id="PTHR45665:SF23">
    <property type="entry name" value="AQUAPORIN TIP3-2-RELATED"/>
    <property type="match status" value="1"/>
</dbReference>
<evidence type="ECO:0008006" key="13">
    <source>
        <dbReference type="Google" id="ProtNLM"/>
    </source>
</evidence>
<keyword evidence="4 9" id="KW-0812">Transmembrane</keyword>
<dbReference type="STRING" id="3871.A0A1J7HP88"/>
<dbReference type="OMA" id="LALNTMH"/>
<dbReference type="InterPro" id="IPR022357">
    <property type="entry name" value="MIP_CS"/>
</dbReference>
<comment type="subcellular location">
    <subcellularLocation>
        <location evidence="1">Vacuole membrane</location>
        <topology evidence="1">Multi-pass membrane protein</topology>
    </subcellularLocation>
</comment>
<evidence type="ECO:0000313" key="11">
    <source>
        <dbReference type="EMBL" id="OIW03557.1"/>
    </source>
</evidence>
<dbReference type="EMBL" id="CM007370">
    <property type="protein sequence ID" value="OIW03557.1"/>
    <property type="molecule type" value="Genomic_DNA"/>
</dbReference>
<protein>
    <recommendedName>
        <fullName evidence="13">Tonoplast intrinsic protein</fullName>
    </recommendedName>
</protein>
<evidence type="ECO:0000313" key="12">
    <source>
        <dbReference type="Proteomes" id="UP000188354"/>
    </source>
</evidence>
<feature type="transmembrane region" description="Helical" evidence="10">
    <location>
        <begin position="213"/>
        <end position="234"/>
    </location>
</feature>
<keyword evidence="5" id="KW-0677">Repeat</keyword>
<dbReference type="CDD" id="cd00333">
    <property type="entry name" value="MIP"/>
    <property type="match status" value="1"/>
</dbReference>
<evidence type="ECO:0000256" key="10">
    <source>
        <dbReference type="SAM" id="Phobius"/>
    </source>
</evidence>
<evidence type="ECO:0000256" key="7">
    <source>
        <dbReference type="ARBA" id="ARBA00023136"/>
    </source>
</evidence>
<dbReference type="SUPFAM" id="SSF81338">
    <property type="entry name" value="Aquaporin-like"/>
    <property type="match status" value="1"/>
</dbReference>
<organism evidence="11 12">
    <name type="scientific">Lupinus angustifolius</name>
    <name type="common">Narrow-leaved blue lupine</name>
    <dbReference type="NCBI Taxonomy" id="3871"/>
    <lineage>
        <taxon>Eukaryota</taxon>
        <taxon>Viridiplantae</taxon>
        <taxon>Streptophyta</taxon>
        <taxon>Embryophyta</taxon>
        <taxon>Tracheophyta</taxon>
        <taxon>Spermatophyta</taxon>
        <taxon>Magnoliopsida</taxon>
        <taxon>eudicotyledons</taxon>
        <taxon>Gunneridae</taxon>
        <taxon>Pentapetalae</taxon>
        <taxon>rosids</taxon>
        <taxon>fabids</taxon>
        <taxon>Fabales</taxon>
        <taxon>Fabaceae</taxon>
        <taxon>Papilionoideae</taxon>
        <taxon>50 kb inversion clade</taxon>
        <taxon>genistoids sensu lato</taxon>
        <taxon>core genistoids</taxon>
        <taxon>Genisteae</taxon>
        <taxon>Lupinus</taxon>
    </lineage>
</organism>
<keyword evidence="7 10" id="KW-0472">Membrane</keyword>
<feature type="transmembrane region" description="Helical" evidence="10">
    <location>
        <begin position="141"/>
        <end position="160"/>
    </location>
</feature>
<dbReference type="Pfam" id="PF00230">
    <property type="entry name" value="MIP"/>
    <property type="match status" value="1"/>
</dbReference>
<evidence type="ECO:0000256" key="9">
    <source>
        <dbReference type="RuleBase" id="RU000477"/>
    </source>
</evidence>
<dbReference type="KEGG" id="lang:109357757"/>
<evidence type="ECO:0000256" key="2">
    <source>
        <dbReference type="ARBA" id="ARBA00022448"/>
    </source>
</evidence>
<name>A0A1J7HP88_LUPAN</name>
<dbReference type="PRINTS" id="PR00783">
    <property type="entry name" value="MINTRINSICP"/>
</dbReference>